<name>A0A495W5F5_9PSEU</name>
<keyword evidence="10" id="KW-0812">Transmembrane</keyword>
<comment type="caution">
    <text evidence="13">The sequence shown here is derived from an EMBL/GenBank/DDBJ whole genome shotgun (WGS) entry which is preliminary data.</text>
</comment>
<dbReference type="GO" id="GO:0000155">
    <property type="term" value="F:phosphorelay sensor kinase activity"/>
    <property type="evidence" value="ECO:0007669"/>
    <property type="project" value="InterPro"/>
</dbReference>
<evidence type="ECO:0000313" key="14">
    <source>
        <dbReference type="Proteomes" id="UP000282084"/>
    </source>
</evidence>
<dbReference type="EC" id="2.7.13.3" evidence="2"/>
<dbReference type="Gene3D" id="1.20.5.1930">
    <property type="match status" value="1"/>
</dbReference>
<feature type="compositionally biased region" description="Gly residues" evidence="9">
    <location>
        <begin position="431"/>
        <end position="440"/>
    </location>
</feature>
<dbReference type="AlphaFoldDB" id="A0A495W5F5"/>
<dbReference type="SUPFAM" id="SSF55874">
    <property type="entry name" value="ATPase domain of HSP90 chaperone/DNA topoisomerase II/histidine kinase"/>
    <property type="match status" value="1"/>
</dbReference>
<feature type="region of interest" description="Disordered" evidence="9">
    <location>
        <begin position="429"/>
        <end position="451"/>
    </location>
</feature>
<dbReference type="Pfam" id="PF02518">
    <property type="entry name" value="HATPase_c"/>
    <property type="match status" value="1"/>
</dbReference>
<keyword evidence="4" id="KW-0808">Transferase</keyword>
<keyword evidence="6 13" id="KW-0418">Kinase</keyword>
<gene>
    <name evidence="13" type="ORF">C8E97_5059</name>
</gene>
<proteinExistence type="predicted"/>
<keyword evidence="5" id="KW-0547">Nucleotide-binding</keyword>
<dbReference type="Gene3D" id="3.30.565.10">
    <property type="entry name" value="Histidine kinase-like ATPase, C-terminal domain"/>
    <property type="match status" value="1"/>
</dbReference>
<keyword evidence="10" id="KW-0472">Membrane</keyword>
<dbReference type="Proteomes" id="UP000282084">
    <property type="component" value="Unassembled WGS sequence"/>
</dbReference>
<organism evidence="13 14">
    <name type="scientific">Saccharothrix australiensis</name>
    <dbReference type="NCBI Taxonomy" id="2072"/>
    <lineage>
        <taxon>Bacteria</taxon>
        <taxon>Bacillati</taxon>
        <taxon>Actinomycetota</taxon>
        <taxon>Actinomycetes</taxon>
        <taxon>Pseudonocardiales</taxon>
        <taxon>Pseudonocardiaceae</taxon>
        <taxon>Saccharothrix</taxon>
    </lineage>
</organism>
<sequence length="451" mass="47796">MPSAMTAQYGDEQRVADTGGRVLAGNAVERLPSGGVNGVPAERVSGPARRLRERLAEHRRVFVDAGAVAVAAFDVWFWFAPDAKSYNYALSVVAVLALAFRRRFPFLVVLLTVPGFLAGMAQLAAMIALGTLARQRLLAAQTYVAAALVWFSRFFPWPPGEFFERPWTTHVHDAIYGCIVAGMPVAIGLLAHAREELSARIAELAASRERERLLHAHAVRADERARLAREMHDVVSHQVSLIAMQAGALRVAVADPDAQRVANTIRALSTRTLDELRQLVSVLRTTGGDDSPQPRVEELPQLVAGAGVPASLTVRGPVDDLPAPISGAVYRTVQEALTNVRKHAGGAPTTVHVQVEADELRVEIRNDAPAGPRECSSLPSGGHGLVGLRERAALLNGTFTAGPSEDGGFRVAVVFPLACSLNRSGVAAGPGAAGEAGAAGGARAVREGCER</sequence>
<accession>A0A495W5F5</accession>
<dbReference type="InterPro" id="IPR011712">
    <property type="entry name" value="Sig_transdc_His_kin_sub3_dim/P"/>
</dbReference>
<keyword evidence="7" id="KW-0067">ATP-binding</keyword>
<feature type="transmembrane region" description="Helical" evidence="10">
    <location>
        <begin position="174"/>
        <end position="191"/>
    </location>
</feature>
<evidence type="ECO:0000256" key="4">
    <source>
        <dbReference type="ARBA" id="ARBA00022679"/>
    </source>
</evidence>
<evidence type="ECO:0000256" key="8">
    <source>
        <dbReference type="ARBA" id="ARBA00023012"/>
    </source>
</evidence>
<evidence type="ECO:0000256" key="10">
    <source>
        <dbReference type="SAM" id="Phobius"/>
    </source>
</evidence>
<comment type="catalytic activity">
    <reaction evidence="1">
        <text>ATP + protein L-histidine = ADP + protein N-phospho-L-histidine.</text>
        <dbReference type="EC" id="2.7.13.3"/>
    </reaction>
</comment>
<dbReference type="PANTHER" id="PTHR24421:SF10">
    <property type="entry name" value="NITRATE_NITRITE SENSOR PROTEIN NARQ"/>
    <property type="match status" value="1"/>
</dbReference>
<evidence type="ECO:0000313" key="13">
    <source>
        <dbReference type="EMBL" id="RKT56360.1"/>
    </source>
</evidence>
<feature type="transmembrane region" description="Helical" evidence="10">
    <location>
        <begin position="61"/>
        <end position="79"/>
    </location>
</feature>
<reference evidence="13 14" key="1">
    <citation type="submission" date="2018-10" db="EMBL/GenBank/DDBJ databases">
        <title>Sequencing the genomes of 1000 actinobacteria strains.</title>
        <authorList>
            <person name="Klenk H.-P."/>
        </authorList>
    </citation>
    <scope>NUCLEOTIDE SEQUENCE [LARGE SCALE GENOMIC DNA]</scope>
    <source>
        <strain evidence="13 14">DSM 43800</strain>
    </source>
</reference>
<feature type="transmembrane region" description="Helical" evidence="10">
    <location>
        <begin position="106"/>
        <end position="130"/>
    </location>
</feature>
<dbReference type="PANTHER" id="PTHR24421">
    <property type="entry name" value="NITRATE/NITRITE SENSOR PROTEIN NARX-RELATED"/>
    <property type="match status" value="1"/>
</dbReference>
<feature type="transmembrane region" description="Helical" evidence="10">
    <location>
        <begin position="137"/>
        <end position="154"/>
    </location>
</feature>
<evidence type="ECO:0000259" key="11">
    <source>
        <dbReference type="Pfam" id="PF02518"/>
    </source>
</evidence>
<dbReference type="Pfam" id="PF07730">
    <property type="entry name" value="HisKA_3"/>
    <property type="match status" value="1"/>
</dbReference>
<feature type="domain" description="Histidine kinase/HSP90-like ATPase" evidence="11">
    <location>
        <begin position="329"/>
        <end position="417"/>
    </location>
</feature>
<evidence type="ECO:0000256" key="1">
    <source>
        <dbReference type="ARBA" id="ARBA00000085"/>
    </source>
</evidence>
<dbReference type="InterPro" id="IPR050482">
    <property type="entry name" value="Sensor_HK_TwoCompSys"/>
</dbReference>
<dbReference type="GO" id="GO:0046983">
    <property type="term" value="F:protein dimerization activity"/>
    <property type="evidence" value="ECO:0007669"/>
    <property type="project" value="InterPro"/>
</dbReference>
<evidence type="ECO:0000256" key="5">
    <source>
        <dbReference type="ARBA" id="ARBA00022741"/>
    </source>
</evidence>
<dbReference type="GO" id="GO:0005524">
    <property type="term" value="F:ATP binding"/>
    <property type="evidence" value="ECO:0007669"/>
    <property type="project" value="UniProtKB-KW"/>
</dbReference>
<dbReference type="RefSeq" id="WP_211347131.1">
    <property type="nucleotide sequence ID" value="NZ_RBXO01000001.1"/>
</dbReference>
<keyword evidence="8" id="KW-0902">Two-component regulatory system</keyword>
<dbReference type="EMBL" id="RBXO01000001">
    <property type="protein sequence ID" value="RKT56360.1"/>
    <property type="molecule type" value="Genomic_DNA"/>
</dbReference>
<evidence type="ECO:0000256" key="9">
    <source>
        <dbReference type="SAM" id="MobiDB-lite"/>
    </source>
</evidence>
<keyword evidence="3" id="KW-0597">Phosphoprotein</keyword>
<dbReference type="InterPro" id="IPR003594">
    <property type="entry name" value="HATPase_dom"/>
</dbReference>
<evidence type="ECO:0000256" key="2">
    <source>
        <dbReference type="ARBA" id="ARBA00012438"/>
    </source>
</evidence>
<keyword evidence="14" id="KW-1185">Reference proteome</keyword>
<protein>
    <recommendedName>
        <fullName evidence="2">histidine kinase</fullName>
        <ecNumber evidence="2">2.7.13.3</ecNumber>
    </recommendedName>
</protein>
<evidence type="ECO:0000256" key="7">
    <source>
        <dbReference type="ARBA" id="ARBA00022840"/>
    </source>
</evidence>
<dbReference type="GO" id="GO:0016020">
    <property type="term" value="C:membrane"/>
    <property type="evidence" value="ECO:0007669"/>
    <property type="project" value="InterPro"/>
</dbReference>
<evidence type="ECO:0000259" key="12">
    <source>
        <dbReference type="Pfam" id="PF07730"/>
    </source>
</evidence>
<evidence type="ECO:0000256" key="6">
    <source>
        <dbReference type="ARBA" id="ARBA00022777"/>
    </source>
</evidence>
<dbReference type="CDD" id="cd16917">
    <property type="entry name" value="HATPase_UhpB-NarQ-NarX-like"/>
    <property type="match status" value="1"/>
</dbReference>
<evidence type="ECO:0000256" key="3">
    <source>
        <dbReference type="ARBA" id="ARBA00022553"/>
    </source>
</evidence>
<dbReference type="InterPro" id="IPR036890">
    <property type="entry name" value="HATPase_C_sf"/>
</dbReference>
<feature type="domain" description="Signal transduction histidine kinase subgroup 3 dimerisation and phosphoacceptor" evidence="12">
    <location>
        <begin position="223"/>
        <end position="286"/>
    </location>
</feature>
<keyword evidence="10" id="KW-1133">Transmembrane helix</keyword>